<evidence type="ECO:0000256" key="5">
    <source>
        <dbReference type="ARBA" id="ARBA00023180"/>
    </source>
</evidence>
<comment type="subcellular location">
    <subcellularLocation>
        <location evidence="1">Membrane</location>
        <topology evidence="1">Multi-pass membrane protein</topology>
    </subcellularLocation>
</comment>
<dbReference type="InterPro" id="IPR011701">
    <property type="entry name" value="MFS"/>
</dbReference>
<keyword evidence="5" id="KW-0325">Glycoprotein</keyword>
<feature type="transmembrane region" description="Helical" evidence="7">
    <location>
        <begin position="411"/>
        <end position="432"/>
    </location>
</feature>
<keyword evidence="4 7" id="KW-0472">Membrane</keyword>
<dbReference type="InterPro" id="IPR020846">
    <property type="entry name" value="MFS_dom"/>
</dbReference>
<evidence type="ECO:0000256" key="6">
    <source>
        <dbReference type="SAM" id="MobiDB-lite"/>
    </source>
</evidence>
<evidence type="ECO:0000313" key="9">
    <source>
        <dbReference type="EMBL" id="KAF5699381.1"/>
    </source>
</evidence>
<dbReference type="Pfam" id="PF07690">
    <property type="entry name" value="MFS_1"/>
    <property type="match status" value="1"/>
</dbReference>
<keyword evidence="3 7" id="KW-1133">Transmembrane helix</keyword>
<feature type="transmembrane region" description="Helical" evidence="7">
    <location>
        <begin position="108"/>
        <end position="127"/>
    </location>
</feature>
<feature type="domain" description="Major facilitator superfamily (MFS) profile" evidence="8">
    <location>
        <begin position="63"/>
        <end position="528"/>
    </location>
</feature>
<name>A0A8H5XTP2_9HYPO</name>
<gene>
    <name evidence="9" type="ORF">FMUND_14779</name>
</gene>
<feature type="transmembrane region" description="Helical" evidence="7">
    <location>
        <begin position="221"/>
        <end position="243"/>
    </location>
</feature>
<evidence type="ECO:0000256" key="4">
    <source>
        <dbReference type="ARBA" id="ARBA00023136"/>
    </source>
</evidence>
<organism evidence="9 10">
    <name type="scientific">Fusarium mundagurra</name>
    <dbReference type="NCBI Taxonomy" id="1567541"/>
    <lineage>
        <taxon>Eukaryota</taxon>
        <taxon>Fungi</taxon>
        <taxon>Dikarya</taxon>
        <taxon>Ascomycota</taxon>
        <taxon>Pezizomycotina</taxon>
        <taxon>Sordariomycetes</taxon>
        <taxon>Hypocreomycetidae</taxon>
        <taxon>Hypocreales</taxon>
        <taxon>Nectriaceae</taxon>
        <taxon>Fusarium</taxon>
        <taxon>Fusarium fujikuroi species complex</taxon>
    </lineage>
</organism>
<evidence type="ECO:0000259" key="8">
    <source>
        <dbReference type="PROSITE" id="PS50850"/>
    </source>
</evidence>
<dbReference type="GO" id="GO:0005886">
    <property type="term" value="C:plasma membrane"/>
    <property type="evidence" value="ECO:0007669"/>
    <property type="project" value="TreeGrafter"/>
</dbReference>
<accession>A0A8H5XTP2</accession>
<feature type="transmembrane region" description="Helical" evidence="7">
    <location>
        <begin position="67"/>
        <end position="87"/>
    </location>
</feature>
<dbReference type="PANTHER" id="PTHR23502">
    <property type="entry name" value="MAJOR FACILITATOR SUPERFAMILY"/>
    <property type="match status" value="1"/>
</dbReference>
<dbReference type="Gene3D" id="1.20.1250.20">
    <property type="entry name" value="MFS general substrate transporter like domains"/>
    <property type="match status" value="1"/>
</dbReference>
<feature type="transmembrane region" description="Helical" evidence="7">
    <location>
        <begin position="192"/>
        <end position="215"/>
    </location>
</feature>
<evidence type="ECO:0000256" key="1">
    <source>
        <dbReference type="ARBA" id="ARBA00004141"/>
    </source>
</evidence>
<dbReference type="PROSITE" id="PS50850">
    <property type="entry name" value="MFS"/>
    <property type="match status" value="1"/>
</dbReference>
<dbReference type="EMBL" id="JAAOAN010000818">
    <property type="protein sequence ID" value="KAF5699381.1"/>
    <property type="molecule type" value="Genomic_DNA"/>
</dbReference>
<protein>
    <submittedName>
        <fullName evidence="9">Major facilitator superfamily transporter</fullName>
    </submittedName>
</protein>
<dbReference type="Proteomes" id="UP000544331">
    <property type="component" value="Unassembled WGS sequence"/>
</dbReference>
<reference evidence="9 10" key="1">
    <citation type="submission" date="2020-05" db="EMBL/GenBank/DDBJ databases">
        <title>Identification and distribution of gene clusters putatively required for synthesis of sphingolipid metabolism inhibitors in phylogenetically diverse species of the filamentous fungus Fusarium.</title>
        <authorList>
            <person name="Kim H.-S."/>
            <person name="Busman M."/>
            <person name="Brown D.W."/>
            <person name="Divon H."/>
            <person name="Uhlig S."/>
            <person name="Proctor R.H."/>
        </authorList>
    </citation>
    <scope>NUCLEOTIDE SEQUENCE [LARGE SCALE GENOMIC DNA]</scope>
    <source>
        <strain evidence="9 10">NRRL 66235</strain>
    </source>
</reference>
<dbReference type="AlphaFoldDB" id="A0A8H5XTP2"/>
<evidence type="ECO:0000256" key="2">
    <source>
        <dbReference type="ARBA" id="ARBA00022692"/>
    </source>
</evidence>
<evidence type="ECO:0000313" key="10">
    <source>
        <dbReference type="Proteomes" id="UP000544331"/>
    </source>
</evidence>
<feature type="transmembrane region" description="Helical" evidence="7">
    <location>
        <begin position="475"/>
        <end position="498"/>
    </location>
</feature>
<feature type="transmembrane region" description="Helical" evidence="7">
    <location>
        <begin position="367"/>
        <end position="390"/>
    </location>
</feature>
<evidence type="ECO:0000256" key="3">
    <source>
        <dbReference type="ARBA" id="ARBA00022989"/>
    </source>
</evidence>
<feature type="transmembrane region" description="Helical" evidence="7">
    <location>
        <begin position="438"/>
        <end position="463"/>
    </location>
</feature>
<feature type="transmembrane region" description="Helical" evidence="7">
    <location>
        <begin position="133"/>
        <end position="153"/>
    </location>
</feature>
<proteinExistence type="predicted"/>
<feature type="transmembrane region" description="Helical" evidence="7">
    <location>
        <begin position="504"/>
        <end position="526"/>
    </location>
</feature>
<sequence>MGLGIKEPSDGHHAPGTITLDHNSAGSNAEGRSLKHGSGKYSHIVLVPQPSNDPNDPLNWSSVKKTAVFSIILLGTAVNCVVPAPLLNAGIVDVATYLKRSLADIAKLNGYLLLAIGAVSPFASAFARKYGKHPVFVLSSVIALVGCLVAEFAKNYNTLLAGRLLQGVGGAAYESLCSAVVNDIYFVHRRGFYAAIVIFFLTSLSNGVSVIAGVITNNLSWHYNFHILLPFVALQTILVFLFVPETVYNRSPLLNIDRTTSVFEQESPDDKGTSGHIEVSGDADIRWTEGLENPQPKSFLSQLALYNGVFTKMSLPSMMLASLAIATNAIATYNVLVSGLIMAWYVAMSVLAGVMFTAPPWSFNAAGVGYVSIGPLVGGAIAMICLALVSDPLMRYMTRRNKGVYEPEFKLVLASVGGVTIVAGLVGFGHAIKAQVSIYGIATIWGITLFGMSIVATVTTTYALDAQPAHTVEIFILNIIFKNFFYYGLVNFIVDWYLTAGPAQIFDVIAGISAFLILLTLPMYMYGKKYRRFWSKHNVLVKLKLDEDPDTGN</sequence>
<dbReference type="SUPFAM" id="SSF103473">
    <property type="entry name" value="MFS general substrate transporter"/>
    <property type="match status" value="1"/>
</dbReference>
<comment type="caution">
    <text evidence="9">The sequence shown here is derived from an EMBL/GenBank/DDBJ whole genome shotgun (WGS) entry which is preliminary data.</text>
</comment>
<keyword evidence="10" id="KW-1185">Reference proteome</keyword>
<keyword evidence="2 7" id="KW-0812">Transmembrane</keyword>
<dbReference type="GO" id="GO:0022857">
    <property type="term" value="F:transmembrane transporter activity"/>
    <property type="evidence" value="ECO:0007669"/>
    <property type="project" value="InterPro"/>
</dbReference>
<feature type="transmembrane region" description="Helical" evidence="7">
    <location>
        <begin position="320"/>
        <end position="347"/>
    </location>
</feature>
<feature type="region of interest" description="Disordered" evidence="6">
    <location>
        <begin position="1"/>
        <end position="34"/>
    </location>
</feature>
<dbReference type="OrthoDB" id="2585655at2759"/>
<dbReference type="PANTHER" id="PTHR23502:SF29">
    <property type="entry name" value="TRANSPORTER, PUTATIVE (AFU_ORTHOLOGUE AFUA_6G06680)-RELATED"/>
    <property type="match status" value="1"/>
</dbReference>
<evidence type="ECO:0000256" key="7">
    <source>
        <dbReference type="SAM" id="Phobius"/>
    </source>
</evidence>
<dbReference type="InterPro" id="IPR036259">
    <property type="entry name" value="MFS_trans_sf"/>
</dbReference>